<evidence type="ECO:0000259" key="4">
    <source>
        <dbReference type="PROSITE" id="PS50235"/>
    </source>
</evidence>
<evidence type="ECO:0000256" key="2">
    <source>
        <dbReference type="ARBA" id="ARBA00022801"/>
    </source>
</evidence>
<dbReference type="InterPro" id="IPR050164">
    <property type="entry name" value="Peptidase_C19"/>
</dbReference>
<dbReference type="Ensembl" id="ENSSVLT00005007601.1">
    <property type="protein sequence ID" value="ENSSVLP00005006827.1"/>
    <property type="gene ID" value="ENSSVLG00005005564.1"/>
</dbReference>
<dbReference type="GO" id="GO:0004843">
    <property type="term" value="F:cysteine-type deubiquitinase activity"/>
    <property type="evidence" value="ECO:0007669"/>
    <property type="project" value="InterPro"/>
</dbReference>
<dbReference type="GO" id="GO:0016579">
    <property type="term" value="P:protein deubiquitination"/>
    <property type="evidence" value="ECO:0007669"/>
    <property type="project" value="InterPro"/>
</dbReference>
<dbReference type="GO" id="GO:0042981">
    <property type="term" value="P:regulation of apoptotic process"/>
    <property type="evidence" value="ECO:0007669"/>
    <property type="project" value="TreeGrafter"/>
</dbReference>
<dbReference type="PROSITE" id="PS50235">
    <property type="entry name" value="USP_3"/>
    <property type="match status" value="1"/>
</dbReference>
<dbReference type="PANTHER" id="PTHR24006:SF651">
    <property type="entry name" value="INACTIVE UBIQUITIN CARBOXYL-TERMINAL HYDROLASE 17-LIKE PROTEIN 4-RELATED"/>
    <property type="match status" value="1"/>
</dbReference>
<protein>
    <recommendedName>
        <fullName evidence="4">USP domain-containing protein</fullName>
    </recommendedName>
</protein>
<dbReference type="GO" id="GO:0005634">
    <property type="term" value="C:nucleus"/>
    <property type="evidence" value="ECO:0007669"/>
    <property type="project" value="TreeGrafter"/>
</dbReference>
<dbReference type="FunFam" id="3.90.70.10:FF:000119">
    <property type="entry name" value="Ubiquitin specific peptidase 36"/>
    <property type="match status" value="1"/>
</dbReference>
<name>A0A8D2AUU4_SCIVU</name>
<keyword evidence="6" id="KW-1185">Reference proteome</keyword>
<dbReference type="InterPro" id="IPR038765">
    <property type="entry name" value="Papain-like_cys_pep_sf"/>
</dbReference>
<organism evidence="5 6">
    <name type="scientific">Sciurus vulgaris</name>
    <name type="common">Eurasian red squirrel</name>
    <dbReference type="NCBI Taxonomy" id="55149"/>
    <lineage>
        <taxon>Eukaryota</taxon>
        <taxon>Metazoa</taxon>
        <taxon>Chordata</taxon>
        <taxon>Craniata</taxon>
        <taxon>Vertebrata</taxon>
        <taxon>Euteleostomi</taxon>
        <taxon>Mammalia</taxon>
        <taxon>Eutheria</taxon>
        <taxon>Euarchontoglires</taxon>
        <taxon>Glires</taxon>
        <taxon>Rodentia</taxon>
        <taxon>Sciuromorpha</taxon>
        <taxon>Sciuridae</taxon>
        <taxon>Sciurinae</taxon>
        <taxon>Sciurini</taxon>
        <taxon>Sciurus</taxon>
    </lineage>
</organism>
<dbReference type="Proteomes" id="UP000694564">
    <property type="component" value="Chromosome 5"/>
</dbReference>
<feature type="region of interest" description="Disordered" evidence="3">
    <location>
        <begin position="403"/>
        <end position="452"/>
    </location>
</feature>
<dbReference type="InterPro" id="IPR001394">
    <property type="entry name" value="Peptidase_C19_UCH"/>
</dbReference>
<accession>A0A8D2AUU4</accession>
<dbReference type="OrthoDB" id="420187at2759"/>
<reference evidence="5" key="1">
    <citation type="submission" date="2025-08" db="UniProtKB">
        <authorList>
            <consortium name="Ensembl"/>
        </authorList>
    </citation>
    <scope>IDENTIFICATION</scope>
</reference>
<dbReference type="AlphaFoldDB" id="A0A8D2AUU4"/>
<feature type="domain" description="USP" evidence="4">
    <location>
        <begin position="58"/>
        <end position="336"/>
    </location>
</feature>
<dbReference type="Pfam" id="PF00443">
    <property type="entry name" value="UCH"/>
    <property type="match status" value="1"/>
</dbReference>
<feature type="compositionally biased region" description="Polar residues" evidence="3">
    <location>
        <begin position="443"/>
        <end position="452"/>
    </location>
</feature>
<dbReference type="PANTHER" id="PTHR24006">
    <property type="entry name" value="UBIQUITIN CARBOXYL-TERMINAL HYDROLASE"/>
    <property type="match status" value="1"/>
</dbReference>
<reference evidence="5" key="2">
    <citation type="submission" date="2025-09" db="UniProtKB">
        <authorList>
            <consortium name="Ensembl"/>
        </authorList>
    </citation>
    <scope>IDENTIFICATION</scope>
</reference>
<dbReference type="InterPro" id="IPR028889">
    <property type="entry name" value="USP"/>
</dbReference>
<evidence type="ECO:0000313" key="6">
    <source>
        <dbReference type="Proteomes" id="UP000694564"/>
    </source>
</evidence>
<dbReference type="GeneTree" id="ENSGT00940000162665"/>
<evidence type="ECO:0000256" key="1">
    <source>
        <dbReference type="ARBA" id="ARBA00022786"/>
    </source>
</evidence>
<dbReference type="GO" id="GO:0005829">
    <property type="term" value="C:cytosol"/>
    <property type="evidence" value="ECO:0007669"/>
    <property type="project" value="TreeGrafter"/>
</dbReference>
<evidence type="ECO:0000313" key="5">
    <source>
        <dbReference type="Ensembl" id="ENSSVLP00005006827.1"/>
    </source>
</evidence>
<evidence type="ECO:0000256" key="3">
    <source>
        <dbReference type="SAM" id="MobiDB-lite"/>
    </source>
</evidence>
<keyword evidence="1" id="KW-0833">Ubl conjugation pathway</keyword>
<sequence>MVSSPQCGGKSLFDAFVKPTCSSNAADAKVHLGFYLPAESPLSSSTNARLNNDLAPVRIQLNMGNTCYMNAILQCLTYTPPLANDMLSQEPSQTCPPHKVCMLCVMQAHMARALHHPGDVIRPLPALAASFHTWQQEDAHEFLLFTLKALQKACRRGHKQPGRLQIKCLCCHGLSDIFDHYLDITLDFLAAQSVQQALEQLVKPEWLEGENAYHCGVCLKKMPACKTVSLQTASKVLMLVLKRFSVLTGDKIAKQVLYPECLDMQPYMAQQSSGPLACALYAVLVHAGVSCHSGHYYCYIKAGNGQWYKMDDAKVVACDITCVLSQCAYILFYVQKSELEPDSGSMSLDREPRALGTEDTVLGVAQGELQGDSCSHIGESQEPLGGTAARQLTLDLWKFLQEQNQPKSDSNPRKVEFTLPPNGVTTHQSKHRGGQRIHDNQEINKPNKATKSTVCEESVNTFVEGKARATKRKRAGQGVVVVF</sequence>
<keyword evidence="2" id="KW-0378">Hydrolase</keyword>
<dbReference type="SUPFAM" id="SSF54001">
    <property type="entry name" value="Cysteine proteinases"/>
    <property type="match status" value="1"/>
</dbReference>
<proteinExistence type="predicted"/>
<dbReference type="Gene3D" id="3.90.70.10">
    <property type="entry name" value="Cysteine proteinases"/>
    <property type="match status" value="1"/>
</dbReference>